<feature type="non-terminal residue" evidence="1">
    <location>
        <position position="1"/>
    </location>
</feature>
<dbReference type="AlphaFoldDB" id="A0A382KB83"/>
<proteinExistence type="predicted"/>
<dbReference type="EMBL" id="UINC01079828">
    <property type="protein sequence ID" value="SVC22214.1"/>
    <property type="molecule type" value="Genomic_DNA"/>
</dbReference>
<accession>A0A382KB83</accession>
<sequence length="49" mass="5937">VKNLNTKYRKHHRTSFDEFIVTHQSSTIERRRLSEIREIVQSSCNLLQH</sequence>
<gene>
    <name evidence="1" type="ORF">METZ01_LOCUS275068</name>
</gene>
<evidence type="ECO:0000313" key="1">
    <source>
        <dbReference type="EMBL" id="SVC22214.1"/>
    </source>
</evidence>
<organism evidence="1">
    <name type="scientific">marine metagenome</name>
    <dbReference type="NCBI Taxonomy" id="408172"/>
    <lineage>
        <taxon>unclassified sequences</taxon>
        <taxon>metagenomes</taxon>
        <taxon>ecological metagenomes</taxon>
    </lineage>
</organism>
<protein>
    <submittedName>
        <fullName evidence="1">Uncharacterized protein</fullName>
    </submittedName>
</protein>
<reference evidence="1" key="1">
    <citation type="submission" date="2018-05" db="EMBL/GenBank/DDBJ databases">
        <authorList>
            <person name="Lanie J.A."/>
            <person name="Ng W.-L."/>
            <person name="Kazmierczak K.M."/>
            <person name="Andrzejewski T.M."/>
            <person name="Davidsen T.M."/>
            <person name="Wayne K.J."/>
            <person name="Tettelin H."/>
            <person name="Glass J.I."/>
            <person name="Rusch D."/>
            <person name="Podicherti R."/>
            <person name="Tsui H.-C.T."/>
            <person name="Winkler M.E."/>
        </authorList>
    </citation>
    <scope>NUCLEOTIDE SEQUENCE</scope>
</reference>
<name>A0A382KB83_9ZZZZ</name>